<accession>A0A1I8AL92</accession>
<dbReference type="WBParaSite" id="L893_g7122.t1">
    <property type="protein sequence ID" value="L893_g7122.t1"/>
    <property type="gene ID" value="L893_g7122"/>
</dbReference>
<protein>
    <submittedName>
        <fullName evidence="2">Lipase_3 domain-containing protein</fullName>
    </submittedName>
</protein>
<evidence type="ECO:0000313" key="2">
    <source>
        <dbReference type="WBParaSite" id="L893_g7122.t1"/>
    </source>
</evidence>
<evidence type="ECO:0000313" key="1">
    <source>
        <dbReference type="Proteomes" id="UP000095287"/>
    </source>
</evidence>
<keyword evidence="1" id="KW-1185">Reference proteome</keyword>
<dbReference type="Proteomes" id="UP000095287">
    <property type="component" value="Unplaced"/>
</dbReference>
<name>A0A1I8AL92_9BILA</name>
<organism evidence="1 2">
    <name type="scientific">Steinernema glaseri</name>
    <dbReference type="NCBI Taxonomy" id="37863"/>
    <lineage>
        <taxon>Eukaryota</taxon>
        <taxon>Metazoa</taxon>
        <taxon>Ecdysozoa</taxon>
        <taxon>Nematoda</taxon>
        <taxon>Chromadorea</taxon>
        <taxon>Rhabditida</taxon>
        <taxon>Tylenchina</taxon>
        <taxon>Panagrolaimomorpha</taxon>
        <taxon>Strongyloidoidea</taxon>
        <taxon>Steinernematidae</taxon>
        <taxon>Steinernema</taxon>
    </lineage>
</organism>
<sequence length="211" mass="23973">MDCQAVNPCDDLYHHVCDGSEKTKQGISRRHNGLLDALTHTFNGTRAYGFERILNVSLSYLEGRTVDELNDYDTGLVFGQLTAYGRFVPRTGGRTVHVQVYSTDEGLTTKFYVLNGKSDSTGKAVLHHANSTDEIKNDFVRGIFRGFFTEFPKINYGMNPTHESFYYHELEAKNFKDAILAPTSWEKNKLKTLMRIAESMPVRIQKVFTVT</sequence>
<dbReference type="AlphaFoldDB" id="A0A1I8AL92"/>
<proteinExistence type="predicted"/>
<reference evidence="2" key="1">
    <citation type="submission" date="2016-11" db="UniProtKB">
        <authorList>
            <consortium name="WormBaseParasite"/>
        </authorList>
    </citation>
    <scope>IDENTIFICATION</scope>
</reference>